<gene>
    <name evidence="2" type="ORF">FJT64_003435</name>
</gene>
<name>A0A6A4VZY3_AMPAM</name>
<sequence>MVDGRYEVKLPWKEGAASDLMDNREAAEARLSGLVRKLDKEPDLRERLMWPLGVVTRLHPGSDGVVRAVDLRTAKGVRTRAVQRLHDLEV</sequence>
<evidence type="ECO:0000313" key="2">
    <source>
        <dbReference type="EMBL" id="KAF0299735.1"/>
    </source>
</evidence>
<evidence type="ECO:0000259" key="1">
    <source>
        <dbReference type="Pfam" id="PF18701"/>
    </source>
</evidence>
<reference evidence="2 3" key="1">
    <citation type="submission" date="2019-07" db="EMBL/GenBank/DDBJ databases">
        <title>Draft genome assembly of a fouling barnacle, Amphibalanus amphitrite (Darwin, 1854): The first reference genome for Thecostraca.</title>
        <authorList>
            <person name="Kim W."/>
        </authorList>
    </citation>
    <scope>NUCLEOTIDE SEQUENCE [LARGE SCALE GENOMIC DNA]</scope>
    <source>
        <strain evidence="2">SNU_AA5</strain>
        <tissue evidence="2">Soma without cirri and trophi</tissue>
    </source>
</reference>
<comment type="caution">
    <text evidence="2">The sequence shown here is derived from an EMBL/GenBank/DDBJ whole genome shotgun (WGS) entry which is preliminary data.</text>
</comment>
<proteinExistence type="predicted"/>
<dbReference type="InterPro" id="IPR040676">
    <property type="entry name" value="DUF5641"/>
</dbReference>
<keyword evidence="3" id="KW-1185">Reference proteome</keyword>
<evidence type="ECO:0000313" key="3">
    <source>
        <dbReference type="Proteomes" id="UP000440578"/>
    </source>
</evidence>
<dbReference type="OrthoDB" id="7550652at2759"/>
<dbReference type="Proteomes" id="UP000440578">
    <property type="component" value="Unassembled WGS sequence"/>
</dbReference>
<dbReference type="Pfam" id="PF18701">
    <property type="entry name" value="DUF5641"/>
    <property type="match status" value="1"/>
</dbReference>
<feature type="domain" description="DUF5641" evidence="1">
    <location>
        <begin position="46"/>
        <end position="86"/>
    </location>
</feature>
<dbReference type="EMBL" id="VIIS01001337">
    <property type="protein sequence ID" value="KAF0299735.1"/>
    <property type="molecule type" value="Genomic_DNA"/>
</dbReference>
<dbReference type="AlphaFoldDB" id="A0A6A4VZY3"/>
<organism evidence="2 3">
    <name type="scientific">Amphibalanus amphitrite</name>
    <name type="common">Striped barnacle</name>
    <name type="synonym">Balanus amphitrite</name>
    <dbReference type="NCBI Taxonomy" id="1232801"/>
    <lineage>
        <taxon>Eukaryota</taxon>
        <taxon>Metazoa</taxon>
        <taxon>Ecdysozoa</taxon>
        <taxon>Arthropoda</taxon>
        <taxon>Crustacea</taxon>
        <taxon>Multicrustacea</taxon>
        <taxon>Cirripedia</taxon>
        <taxon>Thoracica</taxon>
        <taxon>Thoracicalcarea</taxon>
        <taxon>Balanomorpha</taxon>
        <taxon>Balanoidea</taxon>
        <taxon>Balanidae</taxon>
        <taxon>Amphibalaninae</taxon>
        <taxon>Amphibalanus</taxon>
    </lineage>
</organism>
<accession>A0A6A4VZY3</accession>
<protein>
    <recommendedName>
        <fullName evidence="1">DUF5641 domain-containing protein</fullName>
    </recommendedName>
</protein>